<dbReference type="STRING" id="1274524.BSONL12_06233"/>
<dbReference type="eggNOG" id="ENOG5030E2J">
    <property type="taxonomic scope" value="Bacteria"/>
</dbReference>
<organism evidence="1 2">
    <name type="scientific">Bacillus sonorensis L12</name>
    <dbReference type="NCBI Taxonomy" id="1274524"/>
    <lineage>
        <taxon>Bacteria</taxon>
        <taxon>Bacillati</taxon>
        <taxon>Bacillota</taxon>
        <taxon>Bacilli</taxon>
        <taxon>Bacillales</taxon>
        <taxon>Bacillaceae</taxon>
        <taxon>Bacillus</taxon>
    </lineage>
</organism>
<proteinExistence type="predicted"/>
<dbReference type="GeneID" id="92851768"/>
<protein>
    <submittedName>
        <fullName evidence="1">Uncharacterized protein</fullName>
    </submittedName>
</protein>
<evidence type="ECO:0000313" key="2">
    <source>
        <dbReference type="Proteomes" id="UP000011907"/>
    </source>
</evidence>
<dbReference type="OrthoDB" id="2971260at2"/>
<dbReference type="EMBL" id="AOFM01000005">
    <property type="protein sequence ID" value="EME75413.1"/>
    <property type="molecule type" value="Genomic_DNA"/>
</dbReference>
<reference evidence="1 2" key="1">
    <citation type="journal article" date="2013" name="Genome Announc.">
        <title>Draft Whole-Genome Sequence of Bacillus sonorensis Strain L12, a Source of Nonribosomal Lipopeptides.</title>
        <authorList>
            <person name="Adimpong D.B."/>
            <person name="Sorensen K.I."/>
            <person name="Nielsen D.S."/>
            <person name="Thorsen L."/>
            <person name="Rasmussen T.B."/>
            <person name="Derkx P.M."/>
            <person name="Jespersen L."/>
        </authorList>
    </citation>
    <scope>NUCLEOTIDE SEQUENCE [LARGE SCALE GENOMIC DNA]</scope>
    <source>
        <strain evidence="1 2">L12</strain>
    </source>
</reference>
<name>M5P7L2_9BACI</name>
<dbReference type="RefSeq" id="WP_006637265.1">
    <property type="nucleotide sequence ID" value="NZ_AOFM01000005.1"/>
</dbReference>
<comment type="caution">
    <text evidence="1">The sequence shown here is derived from an EMBL/GenBank/DDBJ whole genome shotgun (WGS) entry which is preliminary data.</text>
</comment>
<sequence length="129" mass="15071">MKAVSFVDINELLTEWAANDPPIEDFTVENVMFALGVGENSYEFILRYLMSKKDFELIPKKMLLCPSNHKVQSFDLEEPIEDEFFECVCGEIDFIPENFLLVFQFTDQFKSQCQKKKSQTKSLRKLLLV</sequence>
<dbReference type="Proteomes" id="UP000011907">
    <property type="component" value="Unassembled WGS sequence"/>
</dbReference>
<gene>
    <name evidence="1" type="ORF">BSONL12_06233</name>
</gene>
<accession>M5P7L2</accession>
<dbReference type="AlphaFoldDB" id="M5P7L2"/>
<evidence type="ECO:0000313" key="1">
    <source>
        <dbReference type="EMBL" id="EME75413.1"/>
    </source>
</evidence>